<dbReference type="InterPro" id="IPR006094">
    <property type="entry name" value="Oxid_FAD_bind_N"/>
</dbReference>
<dbReference type="InterPro" id="IPR016169">
    <property type="entry name" value="FAD-bd_PCMH_sub2"/>
</dbReference>
<dbReference type="Pfam" id="PF01565">
    <property type="entry name" value="FAD_binding_4"/>
    <property type="match status" value="1"/>
</dbReference>
<dbReference type="InterPro" id="IPR036318">
    <property type="entry name" value="FAD-bd_PCMH-like_sf"/>
</dbReference>
<accession>A0ABR4IKB2</accession>
<protein>
    <submittedName>
        <fullName evidence="5">FAD-binding domain-containing protein</fullName>
    </submittedName>
</protein>
<name>A0ABR4IKB2_9EURO</name>
<evidence type="ECO:0000256" key="2">
    <source>
        <dbReference type="ARBA" id="ARBA00023002"/>
    </source>
</evidence>
<reference evidence="5 6" key="1">
    <citation type="submission" date="2024-07" db="EMBL/GenBank/DDBJ databases">
        <title>Section-level genome sequencing and comparative genomics of Aspergillus sections Usti and Cavernicolus.</title>
        <authorList>
            <consortium name="Lawrence Berkeley National Laboratory"/>
            <person name="Nybo J.L."/>
            <person name="Vesth T.C."/>
            <person name="Theobald S."/>
            <person name="Frisvad J.C."/>
            <person name="Larsen T.O."/>
            <person name="Kjaerboelling I."/>
            <person name="Rothschild-Mancinelli K."/>
            <person name="Lyhne E.K."/>
            <person name="Kogle M.E."/>
            <person name="Barry K."/>
            <person name="Clum A."/>
            <person name="Na H."/>
            <person name="Ledsgaard L."/>
            <person name="Lin J."/>
            <person name="Lipzen A."/>
            <person name="Kuo A."/>
            <person name="Riley R."/>
            <person name="Mondo S."/>
            <person name="LaButti K."/>
            <person name="Haridas S."/>
            <person name="Pangalinan J."/>
            <person name="Salamov A.A."/>
            <person name="Simmons B.A."/>
            <person name="Magnuson J.K."/>
            <person name="Chen J."/>
            <person name="Drula E."/>
            <person name="Henrissat B."/>
            <person name="Wiebenga A."/>
            <person name="Lubbers R.J."/>
            <person name="Gomes A.C."/>
            <person name="Makela M.R."/>
            <person name="Stajich J."/>
            <person name="Grigoriev I.V."/>
            <person name="Mortensen U.H."/>
            <person name="De vries R.P."/>
            <person name="Baker S.E."/>
            <person name="Andersen M.R."/>
        </authorList>
    </citation>
    <scope>NUCLEOTIDE SEQUENCE [LARGE SCALE GENOMIC DNA]</scope>
    <source>
        <strain evidence="5 6">CBS 600.67</strain>
    </source>
</reference>
<evidence type="ECO:0000259" key="4">
    <source>
        <dbReference type="PROSITE" id="PS51387"/>
    </source>
</evidence>
<evidence type="ECO:0000313" key="6">
    <source>
        <dbReference type="Proteomes" id="UP001610335"/>
    </source>
</evidence>
<feature type="chain" id="PRO_5046854229" evidence="3">
    <location>
        <begin position="23"/>
        <end position="553"/>
    </location>
</feature>
<dbReference type="InterPro" id="IPR050432">
    <property type="entry name" value="FAD-linked_Oxidoreductases_BP"/>
</dbReference>
<proteinExistence type="inferred from homology"/>
<evidence type="ECO:0000256" key="3">
    <source>
        <dbReference type="SAM" id="SignalP"/>
    </source>
</evidence>
<sequence length="553" mass="59921">MRSLTMLLPSLVLLAGAQPVFAKCKCAPTDDCWPSVSKWTALNDTVDGKLVQNQPLAEACYQGPGYNAKQCQSIASNWADNTWLADSPIGYSYPLVDTCPPINASVAAYPPCELGNSPLYTIKATQAHDVAAGIKFAKENNVRLVIKNTGHDISQPLSIWMKTIRNGLDYHETFVSSDGSCHSDWNGSAITIGGGYVWQDAYDFAAKYDHVVVGGGDPTVGCIGGFLQGGGHGSLSHEFGLGTDQVLEYQVVLASGDIVKANACQNTDLFTALRGGGGGTYGVVLSATVKAYPTRPTLYHSLTITGLNRNSSAVLNATANMISKYPAIVDEGFAGTALLTPTYGPWRYMSPFIKFLANDFSAAINHAKGVMNREIVNDLLPGNGTDYHVESEWHTYPSWHAWYAATHHTSDGSKQPMMASRFFGKQSLVSQQENIAELLHILATETGEGVHTTSSSSTLLNIVAGGKVLEDAPHTSVNPAWRKAYLLLQRVDMWPANAGSQEIQQVKEELTTRKLAAMKNLASGMGTYVNEADPYDIEWKEDWFGDQYDWLVS</sequence>
<gene>
    <name evidence="5" type="ORF">BDW59DRAFT_171366</name>
</gene>
<comment type="caution">
    <text evidence="5">The sequence shown here is derived from an EMBL/GenBank/DDBJ whole genome shotgun (WGS) entry which is preliminary data.</text>
</comment>
<dbReference type="PROSITE" id="PS51387">
    <property type="entry name" value="FAD_PCMH"/>
    <property type="match status" value="1"/>
</dbReference>
<keyword evidence="3" id="KW-0732">Signal</keyword>
<keyword evidence="2" id="KW-0560">Oxidoreductase</keyword>
<dbReference type="EMBL" id="JBFXLS010000025">
    <property type="protein sequence ID" value="KAL2827337.1"/>
    <property type="molecule type" value="Genomic_DNA"/>
</dbReference>
<dbReference type="PANTHER" id="PTHR13878">
    <property type="entry name" value="GULONOLACTONE OXIDASE"/>
    <property type="match status" value="1"/>
</dbReference>
<dbReference type="Gene3D" id="3.30.465.10">
    <property type="match status" value="1"/>
</dbReference>
<dbReference type="SUPFAM" id="SSF56176">
    <property type="entry name" value="FAD-binding/transporter-associated domain-like"/>
    <property type="match status" value="1"/>
</dbReference>
<comment type="similarity">
    <text evidence="1">Belongs to the oxygen-dependent FAD-linked oxidoreductase family.</text>
</comment>
<organism evidence="5 6">
    <name type="scientific">Aspergillus cavernicola</name>
    <dbReference type="NCBI Taxonomy" id="176166"/>
    <lineage>
        <taxon>Eukaryota</taxon>
        <taxon>Fungi</taxon>
        <taxon>Dikarya</taxon>
        <taxon>Ascomycota</taxon>
        <taxon>Pezizomycotina</taxon>
        <taxon>Eurotiomycetes</taxon>
        <taxon>Eurotiomycetidae</taxon>
        <taxon>Eurotiales</taxon>
        <taxon>Aspergillaceae</taxon>
        <taxon>Aspergillus</taxon>
        <taxon>Aspergillus subgen. Nidulantes</taxon>
    </lineage>
</organism>
<dbReference type="InterPro" id="IPR016166">
    <property type="entry name" value="FAD-bd_PCMH"/>
</dbReference>
<evidence type="ECO:0000256" key="1">
    <source>
        <dbReference type="ARBA" id="ARBA00005466"/>
    </source>
</evidence>
<dbReference type="PANTHER" id="PTHR13878:SF91">
    <property type="entry name" value="FAD BINDING DOMAIN PROTEIN (AFU_ORTHOLOGUE AFUA_6G12070)-RELATED"/>
    <property type="match status" value="1"/>
</dbReference>
<feature type="domain" description="FAD-binding PCMH-type" evidence="4">
    <location>
        <begin position="114"/>
        <end position="294"/>
    </location>
</feature>
<keyword evidence="6" id="KW-1185">Reference proteome</keyword>
<evidence type="ECO:0000313" key="5">
    <source>
        <dbReference type="EMBL" id="KAL2827337.1"/>
    </source>
</evidence>
<dbReference type="Proteomes" id="UP001610335">
    <property type="component" value="Unassembled WGS sequence"/>
</dbReference>
<feature type="signal peptide" evidence="3">
    <location>
        <begin position="1"/>
        <end position="22"/>
    </location>
</feature>